<feature type="transmembrane region" description="Helical" evidence="6">
    <location>
        <begin position="52"/>
        <end position="75"/>
    </location>
</feature>
<dbReference type="EMBL" id="CP039690">
    <property type="protein sequence ID" value="QCI68939.1"/>
    <property type="molecule type" value="Genomic_DNA"/>
</dbReference>
<evidence type="ECO:0000256" key="2">
    <source>
        <dbReference type="ARBA" id="ARBA00022692"/>
    </source>
</evidence>
<dbReference type="OrthoDB" id="9811969at2"/>
<dbReference type="AlphaFoldDB" id="A0A4D7B540"/>
<evidence type="ECO:0000256" key="1">
    <source>
        <dbReference type="ARBA" id="ARBA00004127"/>
    </source>
</evidence>
<dbReference type="InterPro" id="IPR007318">
    <property type="entry name" value="Phopholipid_MeTrfase"/>
</dbReference>
<dbReference type="Pfam" id="PF04191">
    <property type="entry name" value="PEMT"/>
    <property type="match status" value="1"/>
</dbReference>
<keyword evidence="8" id="KW-1185">Reference proteome</keyword>
<keyword evidence="3 6" id="KW-1133">Transmembrane helix</keyword>
<dbReference type="Proteomes" id="UP000298781">
    <property type="component" value="Chromosome"/>
</dbReference>
<accession>A0A4D7B540</accession>
<evidence type="ECO:0000256" key="3">
    <source>
        <dbReference type="ARBA" id="ARBA00022989"/>
    </source>
</evidence>
<comment type="subcellular location">
    <subcellularLocation>
        <location evidence="1">Endomembrane system</location>
        <topology evidence="1">Multi-pass membrane protein</topology>
    </subcellularLocation>
</comment>
<evidence type="ECO:0000256" key="4">
    <source>
        <dbReference type="ARBA" id="ARBA00023136"/>
    </source>
</evidence>
<evidence type="ECO:0000256" key="5">
    <source>
        <dbReference type="SAM" id="MobiDB-lite"/>
    </source>
</evidence>
<keyword evidence="2 6" id="KW-0812">Transmembrane</keyword>
<evidence type="ECO:0000256" key="6">
    <source>
        <dbReference type="SAM" id="Phobius"/>
    </source>
</evidence>
<organism evidence="7 8">
    <name type="scientific">Phreatobacter stygius</name>
    <dbReference type="NCBI Taxonomy" id="1940610"/>
    <lineage>
        <taxon>Bacteria</taxon>
        <taxon>Pseudomonadati</taxon>
        <taxon>Pseudomonadota</taxon>
        <taxon>Alphaproteobacteria</taxon>
        <taxon>Hyphomicrobiales</taxon>
        <taxon>Phreatobacteraceae</taxon>
        <taxon>Phreatobacter</taxon>
    </lineage>
</organism>
<dbReference type="Gene3D" id="1.20.120.1630">
    <property type="match status" value="1"/>
</dbReference>
<name>A0A4D7B540_9HYPH</name>
<feature type="region of interest" description="Disordered" evidence="5">
    <location>
        <begin position="1"/>
        <end position="31"/>
    </location>
</feature>
<feature type="transmembrane region" description="Helical" evidence="6">
    <location>
        <begin position="87"/>
        <end position="106"/>
    </location>
</feature>
<evidence type="ECO:0000313" key="7">
    <source>
        <dbReference type="EMBL" id="QCI68939.1"/>
    </source>
</evidence>
<dbReference type="GO" id="GO:0008168">
    <property type="term" value="F:methyltransferase activity"/>
    <property type="evidence" value="ECO:0007669"/>
    <property type="project" value="UniProtKB-KW"/>
</dbReference>
<evidence type="ECO:0000313" key="8">
    <source>
        <dbReference type="Proteomes" id="UP000298781"/>
    </source>
</evidence>
<dbReference type="GO" id="GO:0032259">
    <property type="term" value="P:methylation"/>
    <property type="evidence" value="ECO:0007669"/>
    <property type="project" value="UniProtKB-KW"/>
</dbReference>
<reference evidence="7 8" key="1">
    <citation type="submission" date="2019-04" db="EMBL/GenBank/DDBJ databases">
        <title>Phreatobacter aquaticus sp. nov.</title>
        <authorList>
            <person name="Choi A."/>
        </authorList>
    </citation>
    <scope>NUCLEOTIDE SEQUENCE [LARGE SCALE GENOMIC DNA]</scope>
    <source>
        <strain evidence="7 8">KCTC 52518</strain>
    </source>
</reference>
<sequence>MLPGTSFAKRYRSPHATCHDRPSGPGQACQAAEGKPLSEQSQSAYLERPSRFPWPSVIFIGCLAFGWGLTTLLPLHDGIVELLRIKGALCLAAGVGLSIWASATLARGQTTTLPHAAASHLVTGGPFRFTRNPTYLGQALIIAGFGALQASPWYIAASVVYLMLITRFAILPEEAHLSLRFGAQWTAYRARVRRWL</sequence>
<gene>
    <name evidence="7" type="ORF">E8M01_34735</name>
</gene>
<dbReference type="KEGG" id="pstg:E8M01_34735"/>
<protein>
    <submittedName>
        <fullName evidence="7">Isoprenylcysteine carboxylmethyltransferase family protein</fullName>
    </submittedName>
</protein>
<proteinExistence type="predicted"/>
<keyword evidence="7" id="KW-0808">Transferase</keyword>
<keyword evidence="4 6" id="KW-0472">Membrane</keyword>
<dbReference type="GO" id="GO:0012505">
    <property type="term" value="C:endomembrane system"/>
    <property type="evidence" value="ECO:0007669"/>
    <property type="project" value="UniProtKB-SubCell"/>
</dbReference>
<keyword evidence="7" id="KW-0489">Methyltransferase</keyword>